<sequence length="119" mass="14183">MKKVKLAFHAIIILYIISSVIILLTDEWFLNFFGEYNFRSFVKYWAWGGIALFLVLWVIDVFRTNFLKGQMRKLEFERNEIKAKLYDIDQTGKESVKEENQPIKTENQQIDDQNNNDPT</sequence>
<organism evidence="3 4">
    <name type="scientific">Splendidivirga corallicola</name>
    <dbReference type="NCBI Taxonomy" id="3051826"/>
    <lineage>
        <taxon>Bacteria</taxon>
        <taxon>Pseudomonadati</taxon>
        <taxon>Bacteroidota</taxon>
        <taxon>Cytophagia</taxon>
        <taxon>Cytophagales</taxon>
        <taxon>Splendidivirgaceae</taxon>
        <taxon>Splendidivirga</taxon>
    </lineage>
</organism>
<dbReference type="RefSeq" id="WP_346750617.1">
    <property type="nucleotide sequence ID" value="NZ_JAUJEA010000001.1"/>
</dbReference>
<keyword evidence="2" id="KW-0812">Transmembrane</keyword>
<feature type="compositionally biased region" description="Low complexity" evidence="1">
    <location>
        <begin position="107"/>
        <end position="119"/>
    </location>
</feature>
<feature type="transmembrane region" description="Helical" evidence="2">
    <location>
        <begin position="7"/>
        <end position="24"/>
    </location>
</feature>
<keyword evidence="2" id="KW-0472">Membrane</keyword>
<keyword evidence="4" id="KW-1185">Reference proteome</keyword>
<accession>A0ABT8KK25</accession>
<feature type="compositionally biased region" description="Basic and acidic residues" evidence="1">
    <location>
        <begin position="92"/>
        <end position="101"/>
    </location>
</feature>
<evidence type="ECO:0000313" key="4">
    <source>
        <dbReference type="Proteomes" id="UP001172082"/>
    </source>
</evidence>
<keyword evidence="2" id="KW-1133">Transmembrane helix</keyword>
<evidence type="ECO:0000256" key="1">
    <source>
        <dbReference type="SAM" id="MobiDB-lite"/>
    </source>
</evidence>
<feature type="region of interest" description="Disordered" evidence="1">
    <location>
        <begin position="92"/>
        <end position="119"/>
    </location>
</feature>
<gene>
    <name evidence="3" type="ORF">QQ008_04455</name>
</gene>
<evidence type="ECO:0000256" key="2">
    <source>
        <dbReference type="SAM" id="Phobius"/>
    </source>
</evidence>
<protein>
    <recommendedName>
        <fullName evidence="5">2TM domain-containing protein</fullName>
    </recommendedName>
</protein>
<comment type="caution">
    <text evidence="3">The sequence shown here is derived from an EMBL/GenBank/DDBJ whole genome shotgun (WGS) entry which is preliminary data.</text>
</comment>
<dbReference type="EMBL" id="JAUJEA010000001">
    <property type="protein sequence ID" value="MDN5200594.1"/>
    <property type="molecule type" value="Genomic_DNA"/>
</dbReference>
<evidence type="ECO:0000313" key="3">
    <source>
        <dbReference type="EMBL" id="MDN5200594.1"/>
    </source>
</evidence>
<evidence type="ECO:0008006" key="5">
    <source>
        <dbReference type="Google" id="ProtNLM"/>
    </source>
</evidence>
<dbReference type="Proteomes" id="UP001172082">
    <property type="component" value="Unassembled WGS sequence"/>
</dbReference>
<name>A0ABT8KK25_9BACT</name>
<feature type="transmembrane region" description="Helical" evidence="2">
    <location>
        <begin position="44"/>
        <end position="62"/>
    </location>
</feature>
<proteinExistence type="predicted"/>
<reference evidence="3" key="1">
    <citation type="submission" date="2023-06" db="EMBL/GenBank/DDBJ databases">
        <title>Genomic of Parafulvivirga corallium.</title>
        <authorList>
            <person name="Wang G."/>
        </authorList>
    </citation>
    <scope>NUCLEOTIDE SEQUENCE</scope>
    <source>
        <strain evidence="3">BMA10</strain>
    </source>
</reference>